<proteinExistence type="predicted"/>
<dbReference type="RefSeq" id="WP_344223352.1">
    <property type="nucleotide sequence ID" value="NZ_BAAAQA010000002.1"/>
</dbReference>
<comment type="catalytic activity">
    <reaction evidence="1">
        <text>4-amino-5-hydroxymethyl-2-methylpyrimidine + ATP = 4-amino-2-methyl-5-(phosphooxymethyl)pyrimidine + ADP + H(+)</text>
        <dbReference type="Rhea" id="RHEA:23096"/>
        <dbReference type="ChEBI" id="CHEBI:15378"/>
        <dbReference type="ChEBI" id="CHEBI:16892"/>
        <dbReference type="ChEBI" id="CHEBI:30616"/>
        <dbReference type="ChEBI" id="CHEBI:58354"/>
        <dbReference type="ChEBI" id="CHEBI:456216"/>
        <dbReference type="EC" id="2.7.1.49"/>
    </reaction>
</comment>
<dbReference type="InterPro" id="IPR016084">
    <property type="entry name" value="Haem_Oase-like_multi-hlx"/>
</dbReference>
<reference evidence="8 9" key="1">
    <citation type="journal article" date="2019" name="Int. J. Syst. Evol. Microbiol.">
        <title>The Global Catalogue of Microorganisms (GCM) 10K type strain sequencing project: providing services to taxonomists for standard genome sequencing and annotation.</title>
        <authorList>
            <consortium name="The Broad Institute Genomics Platform"/>
            <consortium name="The Broad Institute Genome Sequencing Center for Infectious Disease"/>
            <person name="Wu L."/>
            <person name="Ma J."/>
        </authorList>
    </citation>
    <scope>NUCLEOTIDE SEQUENCE [LARGE SCALE GENOMIC DNA]</scope>
    <source>
        <strain evidence="8 9">JCM 15914</strain>
    </source>
</reference>
<dbReference type="EMBL" id="BAAAQA010000002">
    <property type="protein sequence ID" value="GAA2109509.1"/>
    <property type="molecule type" value="Genomic_DNA"/>
</dbReference>
<comment type="caution">
    <text evidence="8">The sequence shown here is derived from an EMBL/GenBank/DDBJ whole genome shotgun (WGS) entry which is preliminary data.</text>
</comment>
<name>A0ABN2XFA0_9MICC</name>
<evidence type="ECO:0000256" key="1">
    <source>
        <dbReference type="ARBA" id="ARBA00000151"/>
    </source>
</evidence>
<feature type="domain" description="Pyridoxamine kinase/Phosphomethylpyrimidine kinase" evidence="7">
    <location>
        <begin position="21"/>
        <end position="270"/>
    </location>
</feature>
<dbReference type="PANTHER" id="PTHR20858:SF17">
    <property type="entry name" value="HYDROXYMETHYLPYRIMIDINE_PHOSPHOMETHYLPYRIMIDINE KINASE THI20-RELATED"/>
    <property type="match status" value="1"/>
</dbReference>
<dbReference type="CDD" id="cd01169">
    <property type="entry name" value="HMPP_kinase"/>
    <property type="match status" value="1"/>
</dbReference>
<comment type="function">
    <text evidence="3">Catalyzes the phosphorylation of hydroxymethylpyrimidine phosphate (HMP-P) to HMP-PP, and of HMP to HMP-P.</text>
</comment>
<evidence type="ECO:0000256" key="5">
    <source>
        <dbReference type="ARBA" id="ARBA00022977"/>
    </source>
</evidence>
<accession>A0ABN2XFA0</accession>
<comment type="catalytic activity">
    <reaction evidence="2">
        <text>4-amino-2-methyl-5-(phosphooxymethyl)pyrimidine + ATP = 4-amino-2-methyl-5-(diphosphooxymethyl)pyrimidine + ADP</text>
        <dbReference type="Rhea" id="RHEA:19893"/>
        <dbReference type="ChEBI" id="CHEBI:30616"/>
        <dbReference type="ChEBI" id="CHEBI:57841"/>
        <dbReference type="ChEBI" id="CHEBI:58354"/>
        <dbReference type="ChEBI" id="CHEBI:456216"/>
        <dbReference type="EC" id="2.7.4.7"/>
    </reaction>
</comment>
<comment type="pathway">
    <text evidence="4">Cofactor biosynthesis; thiamine diphosphate biosynthesis; 4-amino-2-methyl-5-diphosphomethylpyrimidine from 5-amino-1-(5-phospho-D-ribosyl)imidazole: step 3/3.</text>
</comment>
<evidence type="ECO:0000256" key="2">
    <source>
        <dbReference type="ARBA" id="ARBA00000565"/>
    </source>
</evidence>
<dbReference type="Gene3D" id="1.20.910.10">
    <property type="entry name" value="Heme oxygenase-like"/>
    <property type="match status" value="1"/>
</dbReference>
<keyword evidence="8" id="KW-0808">Transferase</keyword>
<dbReference type="SUPFAM" id="SSF48613">
    <property type="entry name" value="Heme oxygenase-like"/>
    <property type="match status" value="1"/>
</dbReference>
<organism evidence="8 9">
    <name type="scientific">Kocuria atrinae</name>
    <dbReference type="NCBI Taxonomy" id="592377"/>
    <lineage>
        <taxon>Bacteria</taxon>
        <taxon>Bacillati</taxon>
        <taxon>Actinomycetota</taxon>
        <taxon>Actinomycetes</taxon>
        <taxon>Micrococcales</taxon>
        <taxon>Micrococcaceae</taxon>
        <taxon>Kocuria</taxon>
    </lineage>
</organism>
<dbReference type="GO" id="GO:0016301">
    <property type="term" value="F:kinase activity"/>
    <property type="evidence" value="ECO:0007669"/>
    <property type="project" value="UniProtKB-KW"/>
</dbReference>
<evidence type="ECO:0000256" key="3">
    <source>
        <dbReference type="ARBA" id="ARBA00003848"/>
    </source>
</evidence>
<protein>
    <submittedName>
        <fullName evidence="8">Bifunctional hydroxymethylpyrimidine kinase/phosphomethylpyrimidine kinase</fullName>
    </submittedName>
</protein>
<dbReference type="PANTHER" id="PTHR20858">
    <property type="entry name" value="PHOSPHOMETHYLPYRIMIDINE KINASE"/>
    <property type="match status" value="1"/>
</dbReference>
<dbReference type="Gene3D" id="3.40.1190.20">
    <property type="match status" value="1"/>
</dbReference>
<dbReference type="InterPro" id="IPR013749">
    <property type="entry name" value="PM/HMP-P_kinase-1"/>
</dbReference>
<feature type="domain" description="Thiaminase-2/PQQC" evidence="6">
    <location>
        <begin position="307"/>
        <end position="493"/>
    </location>
</feature>
<keyword evidence="5" id="KW-0784">Thiamine biosynthesis</keyword>
<dbReference type="InterPro" id="IPR004399">
    <property type="entry name" value="HMP/HMP-P_kinase_dom"/>
</dbReference>
<dbReference type="CDD" id="cd19365">
    <property type="entry name" value="TenA_C-like"/>
    <property type="match status" value="1"/>
</dbReference>
<dbReference type="NCBIfam" id="TIGR00097">
    <property type="entry name" value="HMP-P_kinase"/>
    <property type="match status" value="1"/>
</dbReference>
<dbReference type="InterPro" id="IPR029056">
    <property type="entry name" value="Ribokinase-like"/>
</dbReference>
<evidence type="ECO:0000259" key="6">
    <source>
        <dbReference type="Pfam" id="PF03070"/>
    </source>
</evidence>
<dbReference type="Proteomes" id="UP001500166">
    <property type="component" value="Unassembled WGS sequence"/>
</dbReference>
<keyword evidence="8" id="KW-0418">Kinase</keyword>
<evidence type="ECO:0000256" key="4">
    <source>
        <dbReference type="ARBA" id="ARBA00004769"/>
    </source>
</evidence>
<dbReference type="Pfam" id="PF08543">
    <property type="entry name" value="Phos_pyr_kin"/>
    <property type="match status" value="1"/>
</dbReference>
<gene>
    <name evidence="8" type="ORF">GCM10009824_03560</name>
</gene>
<keyword evidence="9" id="KW-1185">Reference proteome</keyword>
<evidence type="ECO:0000313" key="9">
    <source>
        <dbReference type="Proteomes" id="UP001500166"/>
    </source>
</evidence>
<evidence type="ECO:0000313" key="8">
    <source>
        <dbReference type="EMBL" id="GAA2109509.1"/>
    </source>
</evidence>
<sequence>MTTAHSDSLTVPRVLSIAGTDPTGGAGQAADLKSIAAMGGYGMNVITAVVAQNTTGVTDIHTPPVEILRAQLEAVSSDVVLDSVKVGMLGSVDVIETVRDWLADVKPPVTVVDPVMVATAGGRLLRAEAETALLSLLPLADLITPNLPELAVLADAPTANTWEEALEQGRLVADRFGARVLVKGGHLVGSRTPDALLEPGRVEPVITLDDPRVETSNTHGTGCSLSSAIATLVARTGDWAGAVRAARSWLRGALEHADSLNVGHGNGPVHHFHHVQHLLGESESTERFTDSLWRGCAGVRGQIDDLEFIAQLADGSLPSETFEWYMDQDMQYLDVYSRALAALAAAAPCETDREFFAGGAAEVVTVESALHRSRLGGTQPLPPSEVTRTYTDFLLAATGSEPYAVGAAAVLPCYWLYAAVGSALTEKARTAGLDPHPYGDWLATYDSPDFQLATERARDIVDRVAKTADPATRKRMRDAFMRACELELRFFAEPVRRAGARPFAVASTHRVV</sequence>
<dbReference type="InterPro" id="IPR004305">
    <property type="entry name" value="Thiaminase-2/PQQC"/>
</dbReference>
<dbReference type="Pfam" id="PF03070">
    <property type="entry name" value="TENA_THI-4"/>
    <property type="match status" value="1"/>
</dbReference>
<dbReference type="SUPFAM" id="SSF53613">
    <property type="entry name" value="Ribokinase-like"/>
    <property type="match status" value="1"/>
</dbReference>
<evidence type="ECO:0000259" key="7">
    <source>
        <dbReference type="Pfam" id="PF08543"/>
    </source>
</evidence>